<dbReference type="GO" id="GO:0008684">
    <property type="term" value="F:2-oxopent-4-enoate hydratase activity"/>
    <property type="evidence" value="ECO:0007669"/>
    <property type="project" value="TreeGrafter"/>
</dbReference>
<dbReference type="Gene3D" id="3.90.850.10">
    <property type="entry name" value="Fumarylacetoacetase-like, C-terminal domain"/>
    <property type="match status" value="1"/>
</dbReference>
<dbReference type="InterPro" id="IPR036663">
    <property type="entry name" value="Fumarylacetoacetase_C_sf"/>
</dbReference>
<keyword evidence="1" id="KW-0456">Lyase</keyword>
<name>A0A0H4V9U8_9SPHN</name>
<evidence type="ECO:0000313" key="4">
    <source>
        <dbReference type="Proteomes" id="UP000059113"/>
    </source>
</evidence>
<reference evidence="3 4" key="1">
    <citation type="journal article" date="2015" name="Int. J. Syst. Evol. Microbiol.">
        <title>Erythrobacter atlanticus sp. nov., a bacterium from ocean sediment able to degrade polycyclic aromatic hydrocarbons.</title>
        <authorList>
            <person name="Zhuang L."/>
            <person name="Liu Y."/>
            <person name="Wang L."/>
            <person name="Wang W."/>
            <person name="Shao Z."/>
        </authorList>
    </citation>
    <scope>NUCLEOTIDE SEQUENCE [LARGE SCALE GENOMIC DNA]</scope>
    <source>
        <strain evidence="4">s21-N3</strain>
    </source>
</reference>
<protein>
    <submittedName>
        <fullName evidence="3">2-oxopent-4-enoate hydratase</fullName>
    </submittedName>
</protein>
<evidence type="ECO:0000313" key="3">
    <source>
        <dbReference type="EMBL" id="AKQ41250.1"/>
    </source>
</evidence>
<dbReference type="PANTHER" id="PTHR30143">
    <property type="entry name" value="ACID HYDRATASE"/>
    <property type="match status" value="1"/>
</dbReference>
<dbReference type="KEGG" id="ery:CP97_03140"/>
<dbReference type="GO" id="GO:0005737">
    <property type="term" value="C:cytoplasm"/>
    <property type="evidence" value="ECO:0007669"/>
    <property type="project" value="TreeGrafter"/>
</dbReference>
<evidence type="ECO:0000259" key="2">
    <source>
        <dbReference type="Pfam" id="PF01557"/>
    </source>
</evidence>
<keyword evidence="4" id="KW-1185">Reference proteome</keyword>
<dbReference type="Proteomes" id="UP000059113">
    <property type="component" value="Chromosome"/>
</dbReference>
<dbReference type="PANTHER" id="PTHR30143:SF0">
    <property type="entry name" value="2-KETO-4-PENTENOATE HYDRATASE"/>
    <property type="match status" value="1"/>
</dbReference>
<reference evidence="4" key="2">
    <citation type="submission" date="2015-04" db="EMBL/GenBank/DDBJ databases">
        <title>The complete genome sequence of Erythrobacter sp. s21-N3.</title>
        <authorList>
            <person name="Zhuang L."/>
            <person name="Liu Y."/>
            <person name="Shao Z."/>
        </authorList>
    </citation>
    <scope>NUCLEOTIDE SEQUENCE [LARGE SCALE GENOMIC DNA]</scope>
    <source>
        <strain evidence="4">s21-N3</strain>
    </source>
</reference>
<feature type="domain" description="Fumarylacetoacetase-like C-terminal" evidence="2">
    <location>
        <begin position="78"/>
        <end position="257"/>
    </location>
</feature>
<dbReference type="EMBL" id="CP011310">
    <property type="protein sequence ID" value="AKQ41250.1"/>
    <property type="molecule type" value="Genomic_DNA"/>
</dbReference>
<accession>A0A0H4V9U8</accession>
<dbReference type="Pfam" id="PF01557">
    <property type="entry name" value="FAA_hydrolase"/>
    <property type="match status" value="1"/>
</dbReference>
<dbReference type="InterPro" id="IPR011234">
    <property type="entry name" value="Fumarylacetoacetase-like_C"/>
</dbReference>
<dbReference type="PATRIC" id="fig|1648404.4.peg.664"/>
<dbReference type="OrthoDB" id="9792137at2"/>
<dbReference type="InterPro" id="IPR050772">
    <property type="entry name" value="Hydratase-Decarb/MhpD_sf"/>
</dbReference>
<dbReference type="RefSeq" id="WP_048884751.1">
    <property type="nucleotide sequence ID" value="NZ_CP011310.1"/>
</dbReference>
<sequence>MDREIREAADRLWDAMQSGEACAPVRDLIGEREIEAAYKVQELNTERRLGQGRRIVGRKTGLTAKSVQAQLGVSQPDYGMLFDDMDIPSGTEISVSEVMQPKVEAEIAFIMGDILDTELLTSADIIASVDFAVPAIEVVGSRVQDWDIRIHDTIADNASSGVFVLGDSPRRLSEIDLRLCGMVMERRGQPISNGAGIACLGSPVTACLWLAKVMAREGRPLSKGDIVLTGALGPMAQVAAGDAVTARINGLGSVTACFQD</sequence>
<evidence type="ECO:0000256" key="1">
    <source>
        <dbReference type="ARBA" id="ARBA00023239"/>
    </source>
</evidence>
<organism evidence="3 4">
    <name type="scientific">Aurantiacibacter atlanticus</name>
    <dbReference type="NCBI Taxonomy" id="1648404"/>
    <lineage>
        <taxon>Bacteria</taxon>
        <taxon>Pseudomonadati</taxon>
        <taxon>Pseudomonadota</taxon>
        <taxon>Alphaproteobacteria</taxon>
        <taxon>Sphingomonadales</taxon>
        <taxon>Erythrobacteraceae</taxon>
        <taxon>Aurantiacibacter</taxon>
    </lineage>
</organism>
<dbReference type="SUPFAM" id="SSF56529">
    <property type="entry name" value="FAH"/>
    <property type="match status" value="1"/>
</dbReference>
<gene>
    <name evidence="3" type="ORF">CP97_03140</name>
</gene>
<dbReference type="STRING" id="1648404.CP97_03140"/>
<dbReference type="AlphaFoldDB" id="A0A0H4V9U8"/>
<proteinExistence type="predicted"/>